<comment type="function">
    <text evidence="12">Part of the ABC transporter FtsEX involved in cellular division.</text>
</comment>
<evidence type="ECO:0000256" key="9">
    <source>
        <dbReference type="ARBA" id="ARBA00022989"/>
    </source>
</evidence>
<protein>
    <recommendedName>
        <fullName evidence="4 12">Cell division protein FtsX</fullName>
    </recommendedName>
</protein>
<evidence type="ECO:0000256" key="8">
    <source>
        <dbReference type="ARBA" id="ARBA00022692"/>
    </source>
</evidence>
<evidence type="ECO:0000256" key="3">
    <source>
        <dbReference type="ARBA" id="ARBA00011160"/>
    </source>
</evidence>
<evidence type="ECO:0000313" key="16">
    <source>
        <dbReference type="EMBL" id="SFZ74582.1"/>
    </source>
</evidence>
<evidence type="ECO:0000256" key="1">
    <source>
        <dbReference type="ARBA" id="ARBA00004429"/>
    </source>
</evidence>
<dbReference type="PANTHER" id="PTHR47755">
    <property type="entry name" value="CELL DIVISION PROTEIN FTSX"/>
    <property type="match status" value="1"/>
</dbReference>
<keyword evidence="6 12" id="KW-0997">Cell inner membrane</keyword>
<keyword evidence="11 12" id="KW-0131">Cell cycle</keyword>
<evidence type="ECO:0000256" key="5">
    <source>
        <dbReference type="ARBA" id="ARBA00022475"/>
    </source>
</evidence>
<evidence type="ECO:0000256" key="13">
    <source>
        <dbReference type="SAM" id="Phobius"/>
    </source>
</evidence>
<keyword evidence="5 12" id="KW-1003">Cell membrane</keyword>
<dbReference type="GO" id="GO:0051301">
    <property type="term" value="P:cell division"/>
    <property type="evidence" value="ECO:0007669"/>
    <property type="project" value="UniProtKB-KW"/>
</dbReference>
<evidence type="ECO:0000313" key="17">
    <source>
        <dbReference type="Proteomes" id="UP000186513"/>
    </source>
</evidence>
<dbReference type="Pfam" id="PF18075">
    <property type="entry name" value="FtsX_ECD"/>
    <property type="match status" value="1"/>
</dbReference>
<keyword evidence="7 12" id="KW-0132">Cell division</keyword>
<keyword evidence="8 13" id="KW-0812">Transmembrane</keyword>
<name>A0A1K2HCU6_9NEIS</name>
<evidence type="ECO:0000256" key="6">
    <source>
        <dbReference type="ARBA" id="ARBA00022519"/>
    </source>
</evidence>
<reference evidence="16 17" key="1">
    <citation type="submission" date="2016-11" db="EMBL/GenBank/DDBJ databases">
        <authorList>
            <person name="Jaros S."/>
            <person name="Januszkiewicz K."/>
            <person name="Wedrychowicz H."/>
        </authorList>
    </citation>
    <scope>NUCLEOTIDE SEQUENCE [LARGE SCALE GENOMIC DNA]</scope>
    <source>
        <strain evidence="16 17">DSM 18899</strain>
    </source>
</reference>
<dbReference type="NCBIfam" id="TIGR00439">
    <property type="entry name" value="FtsX_Gneg"/>
    <property type="match status" value="1"/>
</dbReference>
<dbReference type="OrthoDB" id="9813411at2"/>
<feature type="domain" description="ABC3 transporter permease C-terminal" evidence="14">
    <location>
        <begin position="178"/>
        <end position="293"/>
    </location>
</feature>
<dbReference type="Proteomes" id="UP000186513">
    <property type="component" value="Unassembled WGS sequence"/>
</dbReference>
<evidence type="ECO:0000256" key="4">
    <source>
        <dbReference type="ARBA" id="ARBA00021907"/>
    </source>
</evidence>
<comment type="subcellular location">
    <subcellularLocation>
        <location evidence="1">Cell inner membrane</location>
        <topology evidence="1">Multi-pass membrane protein</topology>
    </subcellularLocation>
</comment>
<dbReference type="GO" id="GO:0032153">
    <property type="term" value="C:cell division site"/>
    <property type="evidence" value="ECO:0007669"/>
    <property type="project" value="TreeGrafter"/>
</dbReference>
<proteinExistence type="inferred from homology"/>
<organism evidence="16 17">
    <name type="scientific">Chitinimonas taiwanensis DSM 18899</name>
    <dbReference type="NCBI Taxonomy" id="1121279"/>
    <lineage>
        <taxon>Bacteria</taxon>
        <taxon>Pseudomonadati</taxon>
        <taxon>Pseudomonadota</taxon>
        <taxon>Betaproteobacteria</taxon>
        <taxon>Neisseriales</taxon>
        <taxon>Chitinibacteraceae</taxon>
        <taxon>Chitinimonas</taxon>
    </lineage>
</organism>
<dbReference type="InterPro" id="IPR047590">
    <property type="entry name" value="FtsX_proteobact-type"/>
</dbReference>
<feature type="transmembrane region" description="Helical" evidence="13">
    <location>
        <begin position="222"/>
        <end position="245"/>
    </location>
</feature>
<sequence length="301" mass="32011">MIHWLRLHRLALLATLRLILAHPLASLFNLLVIGIAVALPLGLYALVSNLQGLAGQLPTETQASVFLHTNAGPADIGRVQTLLSQDPAIASARHINKHQALKDLEQTSGMADLLAGLGDNPLPDSFELTLKDGASTDLAALQTRLKADAAIEYVQLDSEWAQRLASIIRLGREAALTVAALFGAALMLITANLIRMQILTRREEIEVSKLIGATDSFIRRPFLYFAAVQGLLGALVGIALVGLGLNRLNGPVSQLASLYGQSFQLHLPSPPVLGLSLSTVALLSLFGATLSVGKHLRSIGN</sequence>
<evidence type="ECO:0000259" key="14">
    <source>
        <dbReference type="Pfam" id="PF02687"/>
    </source>
</evidence>
<dbReference type="EMBL" id="FPKR01000004">
    <property type="protein sequence ID" value="SFZ74582.1"/>
    <property type="molecule type" value="Genomic_DNA"/>
</dbReference>
<keyword evidence="10 12" id="KW-0472">Membrane</keyword>
<evidence type="ECO:0000256" key="12">
    <source>
        <dbReference type="PIRNR" id="PIRNR003097"/>
    </source>
</evidence>
<accession>A0A1K2HCU6</accession>
<evidence type="ECO:0000256" key="7">
    <source>
        <dbReference type="ARBA" id="ARBA00022618"/>
    </source>
</evidence>
<dbReference type="STRING" id="1121279.SAMN02745887_01318"/>
<dbReference type="Gene3D" id="3.30.70.3040">
    <property type="match status" value="1"/>
</dbReference>
<dbReference type="Pfam" id="PF02687">
    <property type="entry name" value="FtsX"/>
    <property type="match status" value="1"/>
</dbReference>
<gene>
    <name evidence="16" type="ORF">SAMN02745887_01318</name>
</gene>
<dbReference type="PANTHER" id="PTHR47755:SF1">
    <property type="entry name" value="CELL DIVISION PROTEIN FTSX"/>
    <property type="match status" value="1"/>
</dbReference>
<dbReference type="AlphaFoldDB" id="A0A1K2HCU6"/>
<dbReference type="PIRSF" id="PIRSF003097">
    <property type="entry name" value="FtsX"/>
    <property type="match status" value="1"/>
</dbReference>
<evidence type="ECO:0000259" key="15">
    <source>
        <dbReference type="Pfam" id="PF18075"/>
    </source>
</evidence>
<dbReference type="InterPro" id="IPR040690">
    <property type="entry name" value="FtsX_ECD"/>
</dbReference>
<feature type="transmembrane region" description="Helical" evidence="13">
    <location>
        <begin position="272"/>
        <end position="293"/>
    </location>
</feature>
<keyword evidence="9 13" id="KW-1133">Transmembrane helix</keyword>
<feature type="domain" description="FtsX extracellular" evidence="15">
    <location>
        <begin position="62"/>
        <end position="154"/>
    </location>
</feature>
<evidence type="ECO:0000256" key="10">
    <source>
        <dbReference type="ARBA" id="ARBA00023136"/>
    </source>
</evidence>
<keyword evidence="17" id="KW-1185">Reference proteome</keyword>
<dbReference type="GO" id="GO:0005886">
    <property type="term" value="C:plasma membrane"/>
    <property type="evidence" value="ECO:0007669"/>
    <property type="project" value="UniProtKB-SubCell"/>
</dbReference>
<comment type="similarity">
    <text evidence="2 12">Belongs to the ABC-4 integral membrane protein family. FtsX subfamily.</text>
</comment>
<evidence type="ECO:0000256" key="2">
    <source>
        <dbReference type="ARBA" id="ARBA00007379"/>
    </source>
</evidence>
<dbReference type="InterPro" id="IPR003838">
    <property type="entry name" value="ABC3_permease_C"/>
</dbReference>
<comment type="subunit">
    <text evidence="3">Forms a membrane-associated complex with FtsE.</text>
</comment>
<dbReference type="InterPro" id="IPR004513">
    <property type="entry name" value="FtsX"/>
</dbReference>
<feature type="transmembrane region" description="Helical" evidence="13">
    <location>
        <begin position="174"/>
        <end position="194"/>
    </location>
</feature>
<evidence type="ECO:0000256" key="11">
    <source>
        <dbReference type="ARBA" id="ARBA00023306"/>
    </source>
</evidence>
<dbReference type="RefSeq" id="WP_072427844.1">
    <property type="nucleotide sequence ID" value="NZ_FPKR01000004.1"/>
</dbReference>